<dbReference type="Gene3D" id="3.30.40.10">
    <property type="entry name" value="Zinc/RING finger domain, C3HC4 (zinc finger)"/>
    <property type="match status" value="1"/>
</dbReference>
<dbReference type="EMBL" id="JAPMOS010000005">
    <property type="protein sequence ID" value="KAJ4461934.1"/>
    <property type="molecule type" value="Genomic_DNA"/>
</dbReference>
<dbReference type="SMART" id="SM00504">
    <property type="entry name" value="Ubox"/>
    <property type="match status" value="1"/>
</dbReference>
<accession>A0ABQ8US26</accession>
<dbReference type="PANTHER" id="PTHR46573:SF1">
    <property type="entry name" value="WD REPEAT, SAM AND U-BOX DOMAIN-CONTAINING PROTEIN 1"/>
    <property type="match status" value="1"/>
</dbReference>
<feature type="compositionally biased region" description="Basic and acidic residues" evidence="1">
    <location>
        <begin position="424"/>
        <end position="441"/>
    </location>
</feature>
<dbReference type="PANTHER" id="PTHR46573">
    <property type="entry name" value="WD REPEAT, SAM AND U-BOX DOMAIN-CONTAINING PROTEIN 1"/>
    <property type="match status" value="1"/>
</dbReference>
<feature type="compositionally biased region" description="Low complexity" evidence="1">
    <location>
        <begin position="308"/>
        <end position="328"/>
    </location>
</feature>
<evidence type="ECO:0000256" key="1">
    <source>
        <dbReference type="SAM" id="MobiDB-lite"/>
    </source>
</evidence>
<dbReference type="InterPro" id="IPR013083">
    <property type="entry name" value="Znf_RING/FYVE/PHD"/>
</dbReference>
<protein>
    <recommendedName>
        <fullName evidence="2">U-box domain-containing protein</fullName>
    </recommendedName>
</protein>
<gene>
    <name evidence="3" type="ORF">PAPYR_1634</name>
</gene>
<keyword evidence="4" id="KW-1185">Reference proteome</keyword>
<dbReference type="InterPro" id="IPR003613">
    <property type="entry name" value="Ubox_domain"/>
</dbReference>
<dbReference type="Pfam" id="PF04564">
    <property type="entry name" value="U-box"/>
    <property type="match status" value="1"/>
</dbReference>
<sequence>MEALQSLTELFRARVDELLKSIMERPLLGLLQTRLAEIVSAYKQHRVTWSMMDPPMAAAYSLLSQAWGYAVHDCFVGAMELVYNLLLFGTQRGAMLRKRIATETELLGSLRPFAYFWVVSHHPVVFPTWGPGAHQVVVPYLEVMLEDLERLPGDDGQVALHVSALKWSLRMLAVGSLRIRKYRAALIESGVCLRIGEAAQVAHRPQILALLLKLTLYMHMDQCDDMPPPGTKKSRKSQKRKSHQATDADRQYTARIVPCLQRAMAGLAPHQLATLHQLLRADATLPLPDPSALLPALAALLPPPPPTAATTTSTRTTTATTETSTAPARPDEGPGPAPLRHFLPGGPLIRIFPQPAPSYLTAGPGPAPSVMFFPAALSSSAPATPMSPPEQTSPRHTTHLDDDLDVAPTALPPLSDDQPGGDSHPGDVGHPEVAGKRGDSHPEAEFCCELTGHLMVNPVTTIPEGGTYERIQIESHITRHHTHPKTGHSLALDGLQPLPELAQRIREWRETQALCALRFT</sequence>
<dbReference type="InterPro" id="IPR052085">
    <property type="entry name" value="WD-SAM-U-box"/>
</dbReference>
<name>A0ABQ8US26_9EUKA</name>
<evidence type="ECO:0000259" key="2">
    <source>
        <dbReference type="PROSITE" id="PS51698"/>
    </source>
</evidence>
<evidence type="ECO:0000313" key="3">
    <source>
        <dbReference type="EMBL" id="KAJ4461934.1"/>
    </source>
</evidence>
<feature type="region of interest" description="Disordered" evidence="1">
    <location>
        <begin position="296"/>
        <end position="339"/>
    </location>
</feature>
<proteinExistence type="predicted"/>
<feature type="domain" description="U-box" evidence="2">
    <location>
        <begin position="441"/>
        <end position="515"/>
    </location>
</feature>
<reference evidence="3" key="1">
    <citation type="journal article" date="2022" name="bioRxiv">
        <title>Genomics of Preaxostyla Flagellates Illuminates Evolutionary Transitions and the Path Towards Mitochondrial Loss.</title>
        <authorList>
            <person name="Novak L.V.F."/>
            <person name="Treitli S.C."/>
            <person name="Pyrih J."/>
            <person name="Halakuc P."/>
            <person name="Pipaliya S.V."/>
            <person name="Vacek V."/>
            <person name="Brzon O."/>
            <person name="Soukal P."/>
            <person name="Eme L."/>
            <person name="Dacks J.B."/>
            <person name="Karnkowska A."/>
            <person name="Elias M."/>
            <person name="Hampl V."/>
        </authorList>
    </citation>
    <scope>NUCLEOTIDE SEQUENCE</scope>
    <source>
        <strain evidence="3">RCP-MX</strain>
    </source>
</reference>
<organism evidence="3 4">
    <name type="scientific">Paratrimastix pyriformis</name>
    <dbReference type="NCBI Taxonomy" id="342808"/>
    <lineage>
        <taxon>Eukaryota</taxon>
        <taxon>Metamonada</taxon>
        <taxon>Preaxostyla</taxon>
        <taxon>Paratrimastigidae</taxon>
        <taxon>Paratrimastix</taxon>
    </lineage>
</organism>
<comment type="caution">
    <text evidence="3">The sequence shown here is derived from an EMBL/GenBank/DDBJ whole genome shotgun (WGS) entry which is preliminary data.</text>
</comment>
<evidence type="ECO:0000313" key="4">
    <source>
        <dbReference type="Proteomes" id="UP001141327"/>
    </source>
</evidence>
<feature type="region of interest" description="Disordered" evidence="1">
    <location>
        <begin position="379"/>
        <end position="441"/>
    </location>
</feature>
<dbReference type="PROSITE" id="PS51698">
    <property type="entry name" value="U_BOX"/>
    <property type="match status" value="1"/>
</dbReference>
<dbReference type="Proteomes" id="UP001141327">
    <property type="component" value="Unassembled WGS sequence"/>
</dbReference>
<feature type="compositionally biased region" description="Basic residues" evidence="1">
    <location>
        <begin position="232"/>
        <end position="243"/>
    </location>
</feature>
<feature type="region of interest" description="Disordered" evidence="1">
    <location>
        <begin position="223"/>
        <end position="248"/>
    </location>
</feature>
<dbReference type="SUPFAM" id="SSF57850">
    <property type="entry name" value="RING/U-box"/>
    <property type="match status" value="1"/>
</dbReference>